<dbReference type="SUPFAM" id="SSF158745">
    <property type="entry name" value="LanC-like"/>
    <property type="match status" value="1"/>
</dbReference>
<dbReference type="Gene3D" id="1.50.10.20">
    <property type="match status" value="1"/>
</dbReference>
<organism evidence="1 2">
    <name type="scientific">Asanoa siamensis</name>
    <dbReference type="NCBI Taxonomy" id="926357"/>
    <lineage>
        <taxon>Bacteria</taxon>
        <taxon>Bacillati</taxon>
        <taxon>Actinomycetota</taxon>
        <taxon>Actinomycetes</taxon>
        <taxon>Micromonosporales</taxon>
        <taxon>Micromonosporaceae</taxon>
        <taxon>Asanoa</taxon>
    </lineage>
</organism>
<protein>
    <recommendedName>
        <fullName evidence="3">Lanthionine synthetase-like protein</fullName>
    </recommendedName>
</protein>
<accession>A0ABQ4CQP5</accession>
<evidence type="ECO:0000313" key="2">
    <source>
        <dbReference type="Proteomes" id="UP000604117"/>
    </source>
</evidence>
<dbReference type="Pfam" id="PF05147">
    <property type="entry name" value="LANC_like"/>
    <property type="match status" value="1"/>
</dbReference>
<dbReference type="Proteomes" id="UP000604117">
    <property type="component" value="Unassembled WGS sequence"/>
</dbReference>
<evidence type="ECO:0000313" key="1">
    <source>
        <dbReference type="EMBL" id="GIF73572.1"/>
    </source>
</evidence>
<reference evidence="1 2" key="1">
    <citation type="submission" date="2021-01" db="EMBL/GenBank/DDBJ databases">
        <title>Whole genome shotgun sequence of Asanoa siamensis NBRC 107932.</title>
        <authorList>
            <person name="Komaki H."/>
            <person name="Tamura T."/>
        </authorList>
    </citation>
    <scope>NUCLEOTIDE SEQUENCE [LARGE SCALE GENOMIC DNA]</scope>
    <source>
        <strain evidence="1 2">NBRC 107932</strain>
    </source>
</reference>
<gene>
    <name evidence="1" type="ORF">Asi02nite_30900</name>
</gene>
<keyword evidence="2" id="KW-1185">Reference proteome</keyword>
<dbReference type="PRINTS" id="PR01955">
    <property type="entry name" value="LANCFRANKIA"/>
</dbReference>
<sequence length="383" mass="40143">MHLGANPLGLLNPAKSARAAALGMDVAASVVSPERLEAGVAALHAQTVFSVARWHPASLALGDAGAAAVCAVLDQRSPAAGWDRVGHQFLSNAVASLSDPQVLLSLFSGICGAASAVWMLSRGGRRYRGLRARLDSRVLPLIHESEFEFDAIHGMSGWVAYLTFRDAEPECAAALRTAATALATQTRDSSADAGLAHGLAGPLAALALARSRSDVELPVVDAAIHRIADRLSATARVDDVSLAWCSGAPGVARALWLAGEALDDDRYRGKGIDLAIASLRPPIDDSTYPTPTFCHGIAGHLLATSLFWWDTAHPAFRDGAQHLCDLLLARHAPDTLFGYQDWEQGGSPVDNPGLLCGAAGVALVLLALAADRPPAWSRLFLLA</sequence>
<dbReference type="PRINTS" id="PR01950">
    <property type="entry name" value="LANCSUPER"/>
</dbReference>
<comment type="caution">
    <text evidence="1">The sequence shown here is derived from an EMBL/GenBank/DDBJ whole genome shotgun (WGS) entry which is preliminary data.</text>
</comment>
<dbReference type="SMART" id="SM01260">
    <property type="entry name" value="LANC_like"/>
    <property type="match status" value="1"/>
</dbReference>
<evidence type="ECO:0008006" key="3">
    <source>
        <dbReference type="Google" id="ProtNLM"/>
    </source>
</evidence>
<proteinExistence type="predicted"/>
<dbReference type="EMBL" id="BONE01000022">
    <property type="protein sequence ID" value="GIF73572.1"/>
    <property type="molecule type" value="Genomic_DNA"/>
</dbReference>
<dbReference type="InterPro" id="IPR007822">
    <property type="entry name" value="LANC-like"/>
</dbReference>
<name>A0ABQ4CQP5_9ACTN</name>